<dbReference type="GO" id="GO:0005524">
    <property type="term" value="F:ATP binding"/>
    <property type="evidence" value="ECO:0007669"/>
    <property type="project" value="UniProtKB-KW"/>
</dbReference>
<evidence type="ECO:0000313" key="14">
    <source>
        <dbReference type="Proteomes" id="UP000284868"/>
    </source>
</evidence>
<comment type="cofactor">
    <cofactor evidence="1">
        <name>Mg(2+)</name>
        <dbReference type="ChEBI" id="CHEBI:18420"/>
    </cofactor>
</comment>
<gene>
    <name evidence="13" type="ORF">DWZ83_03195</name>
</gene>
<evidence type="ECO:0000256" key="4">
    <source>
        <dbReference type="ARBA" id="ARBA00022598"/>
    </source>
</evidence>
<dbReference type="Gene3D" id="3.90.190.20">
    <property type="entry name" value="Mur ligase, C-terminal domain"/>
    <property type="match status" value="1"/>
</dbReference>
<dbReference type="InterPro" id="IPR001645">
    <property type="entry name" value="Folylpolyglutamate_synth"/>
</dbReference>
<keyword evidence="7" id="KW-0067">ATP-binding</keyword>
<evidence type="ECO:0000259" key="11">
    <source>
        <dbReference type="Pfam" id="PF02875"/>
    </source>
</evidence>
<dbReference type="FunFam" id="3.40.1190.10:FF:000011">
    <property type="entry name" value="Folylpolyglutamate synthase/dihydrofolate synthase"/>
    <property type="match status" value="1"/>
</dbReference>
<dbReference type="GO" id="GO:0008841">
    <property type="term" value="F:dihydrofolate synthase activity"/>
    <property type="evidence" value="ECO:0007669"/>
    <property type="project" value="TreeGrafter"/>
</dbReference>
<feature type="domain" description="Mur ligase central" evidence="12">
    <location>
        <begin position="44"/>
        <end position="257"/>
    </location>
</feature>
<dbReference type="GO" id="GO:0046872">
    <property type="term" value="F:metal ion binding"/>
    <property type="evidence" value="ECO:0007669"/>
    <property type="project" value="UniProtKB-KW"/>
</dbReference>
<dbReference type="Pfam" id="PF08245">
    <property type="entry name" value="Mur_ligase_M"/>
    <property type="match status" value="1"/>
</dbReference>
<proteinExistence type="inferred from homology"/>
<dbReference type="InterPro" id="IPR036565">
    <property type="entry name" value="Mur-like_cat_sf"/>
</dbReference>
<name>A0A415PN36_9FIRM</name>
<dbReference type="OrthoDB" id="9809356at2"/>
<dbReference type="PROSITE" id="PS01012">
    <property type="entry name" value="FOLYLPOLYGLU_SYNT_2"/>
    <property type="match status" value="1"/>
</dbReference>
<dbReference type="Proteomes" id="UP000284868">
    <property type="component" value="Unassembled WGS sequence"/>
</dbReference>
<comment type="similarity">
    <text evidence="2">Belongs to the folylpolyglutamate synthase family.</text>
</comment>
<dbReference type="PIRSF" id="PIRSF001563">
    <property type="entry name" value="Folylpolyglu_synth"/>
    <property type="match status" value="1"/>
</dbReference>
<dbReference type="InterPro" id="IPR004101">
    <property type="entry name" value="Mur_ligase_C"/>
</dbReference>
<reference evidence="13 14" key="1">
    <citation type="submission" date="2018-08" db="EMBL/GenBank/DDBJ databases">
        <title>A genome reference for cultivated species of the human gut microbiota.</title>
        <authorList>
            <person name="Zou Y."/>
            <person name="Xue W."/>
            <person name="Luo G."/>
        </authorList>
    </citation>
    <scope>NUCLEOTIDE SEQUENCE [LARGE SCALE GENOMIC DNA]</scope>
    <source>
        <strain evidence="13 14">AF35-6BH</strain>
    </source>
</reference>
<keyword evidence="8" id="KW-0460">Magnesium</keyword>
<evidence type="ECO:0000256" key="1">
    <source>
        <dbReference type="ARBA" id="ARBA00001946"/>
    </source>
</evidence>
<dbReference type="InterPro" id="IPR036615">
    <property type="entry name" value="Mur_ligase_C_dom_sf"/>
</dbReference>
<dbReference type="AlphaFoldDB" id="A0A415PN36"/>
<comment type="caution">
    <text evidence="13">The sequence shown here is derived from an EMBL/GenBank/DDBJ whole genome shotgun (WGS) entry which is preliminary data.</text>
</comment>
<dbReference type="InterPro" id="IPR018109">
    <property type="entry name" value="Folylpolyglutamate_synth_CS"/>
</dbReference>
<protein>
    <recommendedName>
        <fullName evidence="3">tetrahydrofolate synthase</fullName>
        <ecNumber evidence="3">6.3.2.17</ecNumber>
    </recommendedName>
    <alternativeName>
        <fullName evidence="9">Tetrahydrofolylpolyglutamate synthase</fullName>
    </alternativeName>
</protein>
<dbReference type="Gene3D" id="3.40.1190.10">
    <property type="entry name" value="Mur-like, catalytic domain"/>
    <property type="match status" value="1"/>
</dbReference>
<dbReference type="NCBIfam" id="TIGR01499">
    <property type="entry name" value="folC"/>
    <property type="match status" value="1"/>
</dbReference>
<dbReference type="PANTHER" id="PTHR11136">
    <property type="entry name" value="FOLYLPOLYGLUTAMATE SYNTHASE-RELATED"/>
    <property type="match status" value="1"/>
</dbReference>
<evidence type="ECO:0000256" key="9">
    <source>
        <dbReference type="ARBA" id="ARBA00030592"/>
    </source>
</evidence>
<dbReference type="GO" id="GO:0005737">
    <property type="term" value="C:cytoplasm"/>
    <property type="evidence" value="ECO:0007669"/>
    <property type="project" value="TreeGrafter"/>
</dbReference>
<evidence type="ECO:0000256" key="6">
    <source>
        <dbReference type="ARBA" id="ARBA00022741"/>
    </source>
</evidence>
<dbReference type="EMBL" id="QRPK01000009">
    <property type="protein sequence ID" value="RHM14121.1"/>
    <property type="molecule type" value="Genomic_DNA"/>
</dbReference>
<keyword evidence="5" id="KW-0479">Metal-binding</keyword>
<accession>A0A415PN36</accession>
<evidence type="ECO:0000259" key="12">
    <source>
        <dbReference type="Pfam" id="PF08245"/>
    </source>
</evidence>
<dbReference type="RefSeq" id="WP_118365356.1">
    <property type="nucleotide sequence ID" value="NZ_QRPK01000009.1"/>
</dbReference>
<keyword evidence="14" id="KW-1185">Reference proteome</keyword>
<dbReference type="EC" id="6.3.2.17" evidence="3"/>
<organism evidence="13 14">
    <name type="scientific">Amedibacillus dolichus</name>
    <dbReference type="NCBI Taxonomy" id="31971"/>
    <lineage>
        <taxon>Bacteria</taxon>
        <taxon>Bacillati</taxon>
        <taxon>Bacillota</taxon>
        <taxon>Erysipelotrichia</taxon>
        <taxon>Erysipelotrichales</taxon>
        <taxon>Erysipelotrichaceae</taxon>
        <taxon>Amedibacillus</taxon>
    </lineage>
</organism>
<dbReference type="SUPFAM" id="SSF53623">
    <property type="entry name" value="MurD-like peptide ligases, catalytic domain"/>
    <property type="match status" value="1"/>
</dbReference>
<evidence type="ECO:0000256" key="3">
    <source>
        <dbReference type="ARBA" id="ARBA00013025"/>
    </source>
</evidence>
<feature type="domain" description="Mur ligase C-terminal" evidence="11">
    <location>
        <begin position="283"/>
        <end position="391"/>
    </location>
</feature>
<evidence type="ECO:0000313" key="13">
    <source>
        <dbReference type="EMBL" id="RHM14121.1"/>
    </source>
</evidence>
<evidence type="ECO:0000256" key="8">
    <source>
        <dbReference type="ARBA" id="ARBA00022842"/>
    </source>
</evidence>
<sequence>MYHNVDELIAEIEGRKNRGYGLSHFQAYMESIGNPHLDLCAIHVGGTNGKGSTTNYVRAILQAAGYRVGSFTSPYLITHRDRIRINDIEISEADFLKIANDYYASWIEWDLSMFEIDMCIASVYFKQQKVDYCVFEVGLGGRLDATNVLQPLLSVITNIGMDHSELLGDSYTAIAKEKAGIIKEGIPLVTAEKKAECCSVFAEIAKEKHSEVHVLKPIENRRCENLHILFDYGDHKQIKLATAADYQCENAALAIEAVSLLHGRLHISEEILRQALAATQWKGRFEIVQKEPLVILDGAHNVEGIEALCDSLDNIHNPVIVFSVLKDKNFTVMLEKLMSITDTMIVTKLHHERAYDMDRLAQQYDVCYIEDSKTAIQQACAMKRAVVITGSLYFISEVRAYFKAG</sequence>
<dbReference type="PANTHER" id="PTHR11136:SF0">
    <property type="entry name" value="DIHYDROFOLATE SYNTHETASE-RELATED"/>
    <property type="match status" value="1"/>
</dbReference>
<dbReference type="SUPFAM" id="SSF53244">
    <property type="entry name" value="MurD-like peptide ligases, peptide-binding domain"/>
    <property type="match status" value="1"/>
</dbReference>
<evidence type="ECO:0000256" key="5">
    <source>
        <dbReference type="ARBA" id="ARBA00022723"/>
    </source>
</evidence>
<evidence type="ECO:0000256" key="10">
    <source>
        <dbReference type="ARBA" id="ARBA00047493"/>
    </source>
</evidence>
<evidence type="ECO:0000256" key="2">
    <source>
        <dbReference type="ARBA" id="ARBA00008276"/>
    </source>
</evidence>
<dbReference type="Pfam" id="PF02875">
    <property type="entry name" value="Mur_ligase_C"/>
    <property type="match status" value="1"/>
</dbReference>
<evidence type="ECO:0000256" key="7">
    <source>
        <dbReference type="ARBA" id="ARBA00022840"/>
    </source>
</evidence>
<keyword evidence="6" id="KW-0547">Nucleotide-binding</keyword>
<dbReference type="GO" id="GO:0004326">
    <property type="term" value="F:tetrahydrofolylpolyglutamate synthase activity"/>
    <property type="evidence" value="ECO:0007669"/>
    <property type="project" value="UniProtKB-EC"/>
</dbReference>
<dbReference type="InterPro" id="IPR013221">
    <property type="entry name" value="Mur_ligase_cen"/>
</dbReference>
<keyword evidence="4" id="KW-0436">Ligase</keyword>
<comment type="catalytic activity">
    <reaction evidence="10">
        <text>(6S)-5,6,7,8-tetrahydrofolyl-(gamma-L-Glu)(n) + L-glutamate + ATP = (6S)-5,6,7,8-tetrahydrofolyl-(gamma-L-Glu)(n+1) + ADP + phosphate + H(+)</text>
        <dbReference type="Rhea" id="RHEA:10580"/>
        <dbReference type="Rhea" id="RHEA-COMP:14738"/>
        <dbReference type="Rhea" id="RHEA-COMP:14740"/>
        <dbReference type="ChEBI" id="CHEBI:15378"/>
        <dbReference type="ChEBI" id="CHEBI:29985"/>
        <dbReference type="ChEBI" id="CHEBI:30616"/>
        <dbReference type="ChEBI" id="CHEBI:43474"/>
        <dbReference type="ChEBI" id="CHEBI:141005"/>
        <dbReference type="ChEBI" id="CHEBI:456216"/>
        <dbReference type="EC" id="6.3.2.17"/>
    </reaction>
</comment>